<evidence type="ECO:0000256" key="2">
    <source>
        <dbReference type="ARBA" id="ARBA00004651"/>
    </source>
</evidence>
<dbReference type="SUPFAM" id="SSF55874">
    <property type="entry name" value="ATPase domain of HSP90 chaperone/DNA topoisomerase II/histidine kinase"/>
    <property type="match status" value="1"/>
</dbReference>
<dbReference type="InterPro" id="IPR004358">
    <property type="entry name" value="Sig_transdc_His_kin-like_C"/>
</dbReference>
<keyword evidence="10" id="KW-0547">Nucleotide-binding</keyword>
<dbReference type="CDD" id="cd06225">
    <property type="entry name" value="HAMP"/>
    <property type="match status" value="1"/>
</dbReference>
<dbReference type="Gene3D" id="3.30.450.20">
    <property type="entry name" value="PAS domain"/>
    <property type="match status" value="1"/>
</dbReference>
<keyword evidence="14" id="KW-0902">Two-component regulatory system</keyword>
<feature type="domain" description="HAMP" evidence="24">
    <location>
        <begin position="321"/>
        <end position="375"/>
    </location>
</feature>
<evidence type="ECO:0000256" key="14">
    <source>
        <dbReference type="ARBA" id="ARBA00023012"/>
    </source>
</evidence>
<dbReference type="GO" id="GO:0005886">
    <property type="term" value="C:plasma membrane"/>
    <property type="evidence" value="ECO:0007669"/>
    <property type="project" value="UniProtKB-SubCell"/>
</dbReference>
<dbReference type="PRINTS" id="PR00344">
    <property type="entry name" value="BCTRLSENSOR"/>
</dbReference>
<evidence type="ECO:0000256" key="17">
    <source>
        <dbReference type="ARBA" id="ARBA00064003"/>
    </source>
</evidence>
<dbReference type="CDD" id="cd16922">
    <property type="entry name" value="HATPase_EvgS-ArcB-TorS-like"/>
    <property type="match status" value="1"/>
</dbReference>
<dbReference type="Pfam" id="PF00072">
    <property type="entry name" value="Response_reg"/>
    <property type="match status" value="2"/>
</dbReference>
<dbReference type="PROSITE" id="PS50109">
    <property type="entry name" value="HIS_KIN"/>
    <property type="match status" value="1"/>
</dbReference>
<dbReference type="PROSITE" id="PS50110">
    <property type="entry name" value="RESPONSE_REGULATORY"/>
    <property type="match status" value="2"/>
</dbReference>
<dbReference type="Gene3D" id="3.30.565.10">
    <property type="entry name" value="Histidine kinase-like ATPase, C-terminal domain"/>
    <property type="match status" value="1"/>
</dbReference>
<evidence type="ECO:0000256" key="12">
    <source>
        <dbReference type="ARBA" id="ARBA00022840"/>
    </source>
</evidence>
<dbReference type="InterPro" id="IPR033479">
    <property type="entry name" value="dCache_1"/>
</dbReference>
<dbReference type="GO" id="GO:0000155">
    <property type="term" value="F:phosphorelay sensor kinase activity"/>
    <property type="evidence" value="ECO:0007669"/>
    <property type="project" value="InterPro"/>
</dbReference>
<dbReference type="RefSeq" id="WP_092331182.1">
    <property type="nucleotide sequence ID" value="NZ_FNCP01000005.1"/>
</dbReference>
<keyword evidence="11 25" id="KW-0418">Kinase</keyword>
<evidence type="ECO:0000259" key="23">
    <source>
        <dbReference type="PROSITE" id="PS50110"/>
    </source>
</evidence>
<protein>
    <recommendedName>
        <fullName evidence="19">Circadian input-output histidine kinase CikA</fullName>
        <ecNumber evidence="4">2.7.13.3</ecNumber>
    </recommendedName>
    <alternativeName>
        <fullName evidence="18">Sensory/regulatory protein RpfC</fullName>
    </alternativeName>
    <alternativeName>
        <fullName evidence="5">Stage 0 sporulation protein A homolog</fullName>
    </alternativeName>
</protein>
<dbReference type="InterPro" id="IPR003661">
    <property type="entry name" value="HisK_dim/P_dom"/>
</dbReference>
<evidence type="ECO:0000256" key="18">
    <source>
        <dbReference type="ARBA" id="ARBA00068150"/>
    </source>
</evidence>
<gene>
    <name evidence="25" type="ORF">SAMN05443529_10556</name>
</gene>
<dbReference type="Gene3D" id="1.10.287.130">
    <property type="match status" value="1"/>
</dbReference>
<dbReference type="SMART" id="SM00304">
    <property type="entry name" value="HAMP"/>
    <property type="match status" value="1"/>
</dbReference>
<dbReference type="Gene3D" id="3.40.50.2300">
    <property type="match status" value="2"/>
</dbReference>
<evidence type="ECO:0000256" key="11">
    <source>
        <dbReference type="ARBA" id="ARBA00022777"/>
    </source>
</evidence>
<dbReference type="CDD" id="cd17546">
    <property type="entry name" value="REC_hyHK_CKI1_RcsC-like"/>
    <property type="match status" value="1"/>
</dbReference>
<evidence type="ECO:0000256" key="16">
    <source>
        <dbReference type="ARBA" id="ARBA00024867"/>
    </source>
</evidence>
<dbReference type="SUPFAM" id="SSF52172">
    <property type="entry name" value="CheY-like"/>
    <property type="match status" value="2"/>
</dbReference>
<keyword evidence="15 21" id="KW-0472">Membrane</keyword>
<evidence type="ECO:0000256" key="15">
    <source>
        <dbReference type="ARBA" id="ARBA00023136"/>
    </source>
</evidence>
<dbReference type="SMART" id="SM00388">
    <property type="entry name" value="HisKA"/>
    <property type="match status" value="1"/>
</dbReference>
<evidence type="ECO:0000256" key="21">
    <source>
        <dbReference type="SAM" id="Phobius"/>
    </source>
</evidence>
<dbReference type="GO" id="GO:0005524">
    <property type="term" value="F:ATP binding"/>
    <property type="evidence" value="ECO:0007669"/>
    <property type="project" value="UniProtKB-KW"/>
</dbReference>
<keyword evidence="26" id="KW-1185">Reference proteome</keyword>
<comment type="subunit">
    <text evidence="17">At low DSF concentrations, interacts with RpfF.</text>
</comment>
<dbReference type="FunFam" id="3.30.565.10:FF:000010">
    <property type="entry name" value="Sensor histidine kinase RcsC"/>
    <property type="match status" value="1"/>
</dbReference>
<evidence type="ECO:0000256" key="8">
    <source>
        <dbReference type="ARBA" id="ARBA00022679"/>
    </source>
</evidence>
<comment type="catalytic activity">
    <reaction evidence="1">
        <text>ATP + protein L-histidine = ADP + protein N-phospho-L-histidine.</text>
        <dbReference type="EC" id="2.7.13.3"/>
    </reaction>
</comment>
<dbReference type="Pfam" id="PF02743">
    <property type="entry name" value="dCache_1"/>
    <property type="match status" value="1"/>
</dbReference>
<evidence type="ECO:0000256" key="4">
    <source>
        <dbReference type="ARBA" id="ARBA00012438"/>
    </source>
</evidence>
<dbReference type="SUPFAM" id="SSF158472">
    <property type="entry name" value="HAMP domain-like"/>
    <property type="match status" value="1"/>
</dbReference>
<feature type="transmembrane region" description="Helical" evidence="21">
    <location>
        <begin position="298"/>
        <end position="319"/>
    </location>
</feature>
<evidence type="ECO:0000256" key="13">
    <source>
        <dbReference type="ARBA" id="ARBA00022989"/>
    </source>
</evidence>
<dbReference type="PANTHER" id="PTHR45339">
    <property type="entry name" value="HYBRID SIGNAL TRANSDUCTION HISTIDINE KINASE J"/>
    <property type="match status" value="1"/>
</dbReference>
<feature type="domain" description="Response regulatory" evidence="23">
    <location>
        <begin position="640"/>
        <end position="760"/>
    </location>
</feature>
<evidence type="ECO:0000256" key="19">
    <source>
        <dbReference type="ARBA" id="ARBA00074306"/>
    </source>
</evidence>
<reference evidence="26" key="1">
    <citation type="submission" date="2016-10" db="EMBL/GenBank/DDBJ databases">
        <authorList>
            <person name="Varghese N."/>
            <person name="Submissions S."/>
        </authorList>
    </citation>
    <scope>NUCLEOTIDE SEQUENCE [LARGE SCALE GENOMIC DNA]</scope>
    <source>
        <strain evidence="26">DSM 8344</strain>
    </source>
</reference>
<feature type="modified residue" description="4-aspartylphosphate" evidence="20">
    <location>
        <position position="837"/>
    </location>
</feature>
<feature type="modified residue" description="4-aspartylphosphate" evidence="20">
    <location>
        <position position="693"/>
    </location>
</feature>
<dbReference type="InterPro" id="IPR036097">
    <property type="entry name" value="HisK_dim/P_sf"/>
</dbReference>
<dbReference type="InterPro" id="IPR001789">
    <property type="entry name" value="Sig_transdc_resp-reg_receiver"/>
</dbReference>
<organism evidence="25 26">
    <name type="scientific">Desulfosporosinus hippei DSM 8344</name>
    <dbReference type="NCBI Taxonomy" id="1121419"/>
    <lineage>
        <taxon>Bacteria</taxon>
        <taxon>Bacillati</taxon>
        <taxon>Bacillota</taxon>
        <taxon>Clostridia</taxon>
        <taxon>Eubacteriales</taxon>
        <taxon>Desulfitobacteriaceae</taxon>
        <taxon>Desulfosporosinus</taxon>
    </lineage>
</organism>
<evidence type="ECO:0000256" key="9">
    <source>
        <dbReference type="ARBA" id="ARBA00022692"/>
    </source>
</evidence>
<accession>A0A1G7W7L4</accession>
<evidence type="ECO:0000259" key="24">
    <source>
        <dbReference type="PROSITE" id="PS50885"/>
    </source>
</evidence>
<keyword evidence="7 20" id="KW-0597">Phosphoprotein</keyword>
<dbReference type="Proteomes" id="UP000198656">
    <property type="component" value="Unassembled WGS sequence"/>
</dbReference>
<evidence type="ECO:0000256" key="5">
    <source>
        <dbReference type="ARBA" id="ARBA00018672"/>
    </source>
</evidence>
<dbReference type="InterPro" id="IPR003660">
    <property type="entry name" value="HAMP_dom"/>
</dbReference>
<evidence type="ECO:0000259" key="22">
    <source>
        <dbReference type="PROSITE" id="PS50109"/>
    </source>
</evidence>
<dbReference type="CDD" id="cd00082">
    <property type="entry name" value="HisKA"/>
    <property type="match status" value="1"/>
</dbReference>
<comment type="similarity">
    <text evidence="3">In the N-terminal section; belongs to the phytochrome family.</text>
</comment>
<dbReference type="AlphaFoldDB" id="A0A1G7W7L4"/>
<dbReference type="InterPro" id="IPR011006">
    <property type="entry name" value="CheY-like_superfamily"/>
</dbReference>
<dbReference type="EMBL" id="FNCP01000005">
    <property type="protein sequence ID" value="SDG67952.1"/>
    <property type="molecule type" value="Genomic_DNA"/>
</dbReference>
<evidence type="ECO:0000256" key="6">
    <source>
        <dbReference type="ARBA" id="ARBA00022475"/>
    </source>
</evidence>
<evidence type="ECO:0000256" key="7">
    <source>
        <dbReference type="ARBA" id="ARBA00022553"/>
    </source>
</evidence>
<evidence type="ECO:0000256" key="10">
    <source>
        <dbReference type="ARBA" id="ARBA00022741"/>
    </source>
</evidence>
<dbReference type="OrthoDB" id="9809348at2"/>
<keyword evidence="12" id="KW-0067">ATP-binding</keyword>
<dbReference type="Pfam" id="PF00512">
    <property type="entry name" value="HisKA"/>
    <property type="match status" value="1"/>
</dbReference>
<dbReference type="SMART" id="SM00448">
    <property type="entry name" value="REC"/>
    <property type="match status" value="2"/>
</dbReference>
<comment type="subcellular location">
    <subcellularLocation>
        <location evidence="2">Cell membrane</location>
        <topology evidence="2">Multi-pass membrane protein</topology>
    </subcellularLocation>
</comment>
<keyword evidence="9 21" id="KW-0812">Transmembrane</keyword>
<dbReference type="FunFam" id="1.10.287.130:FF:000002">
    <property type="entry name" value="Two-component osmosensing histidine kinase"/>
    <property type="match status" value="1"/>
</dbReference>
<keyword evidence="13 21" id="KW-1133">Transmembrane helix</keyword>
<feature type="domain" description="Histidine kinase" evidence="22">
    <location>
        <begin position="400"/>
        <end position="621"/>
    </location>
</feature>
<dbReference type="InterPro" id="IPR036890">
    <property type="entry name" value="HATPase_C_sf"/>
</dbReference>
<evidence type="ECO:0000313" key="25">
    <source>
        <dbReference type="EMBL" id="SDG67952.1"/>
    </source>
</evidence>
<keyword evidence="8" id="KW-0808">Transferase</keyword>
<evidence type="ECO:0000256" key="3">
    <source>
        <dbReference type="ARBA" id="ARBA00006402"/>
    </source>
</evidence>
<comment type="function">
    <text evidence="16">May play the central regulatory role in sporulation. It may be an element of the effector pathway responsible for the activation of sporulation genes in response to nutritional stress. Spo0A may act in concert with spo0H (a sigma factor) to control the expression of some genes that are critical to the sporulation process.</text>
</comment>
<evidence type="ECO:0000313" key="26">
    <source>
        <dbReference type="Proteomes" id="UP000198656"/>
    </source>
</evidence>
<dbReference type="SUPFAM" id="SSF47384">
    <property type="entry name" value="Homodimeric domain of signal transducing histidine kinase"/>
    <property type="match status" value="1"/>
</dbReference>
<dbReference type="SMART" id="SM00387">
    <property type="entry name" value="HATPase_c"/>
    <property type="match status" value="1"/>
</dbReference>
<evidence type="ECO:0000256" key="1">
    <source>
        <dbReference type="ARBA" id="ARBA00000085"/>
    </source>
</evidence>
<dbReference type="STRING" id="1121419.SAMN05443529_10556"/>
<dbReference type="PROSITE" id="PS50885">
    <property type="entry name" value="HAMP"/>
    <property type="match status" value="1"/>
</dbReference>
<keyword evidence="6" id="KW-1003">Cell membrane</keyword>
<feature type="transmembrane region" description="Helical" evidence="21">
    <location>
        <begin position="14"/>
        <end position="34"/>
    </location>
</feature>
<sequence>MFHKSLRLNITEKLIIYLLLACIVPIAFLGLMSYSKSKSILKDEIDKTSINLLEEKKRYLELIMEEVEGLIANLSSIEDIKDVLAKNGEGITDFERLATQARIGDLLSGFANLKGLVSIDIYSVSGEHYHVGDTLDVQDINAESKNKLFTKALNSESTILWQGIEDNLNLKSSDKKVIVIGKVLKKIDPTSFTEKPIGLLLINYDIDVFYNHFISTYKDTEYMIIDREKRLIYHQEKASIGSKLDSEFITNIYKNSGSFITEINGDNKQVIYDKTKNGWLLLALISEKSISEKVKDILRYNILFLGVSFIFIFLFAFAISKSFVQPIKKITKTFKELKKGTINPETRIQSLSNDEIGELCRWFNEFMISLEQERKTELELMQAKEAAEAANIAKSQFLANMSHEIRTPMNGIIGYIELLSTMPLERQQASYLAEVKASTDALLLLINDILDYSKIDANKLLIDSIPFNLHSLVEESVSLFSPKANGKGIDLALFITAGVPSGVQGDPSRLRQVLNNIIGNAVKFTDQGEVTVTVKQIKDNNEKIQLQIEVHDTGIGMSEKTKQNLFEVFTQADASTTRKYEGTGLGLAISKKIIELIGGRIDVVSALGKGSTFVIALELEKARLENEEEKPRLEDLKDLSVMIIDDNDTNRMIFREYLGEAGCVVNSAKDGFEGIEILRELSLGNLPRIILVDYMMPGMSGYEFGKQVLKDERYRDIKLILITSAAQKGDTKLAKTIGFAGCLLKPVRKKELIELISQIALLKTSALSEEVEIKHSVIQEFHGDDKPSILLVEDMLANQRLEMTMLKKLGYTVELATNGQQAVEICNTKEYDLILMDCQMPIMDGYEATFEIRKKSVFNKNTTIVAMTAYTMEGDKEKCINAGMDDYISKPVSMGVLKEKCDEYLHK</sequence>
<name>A0A1G7W7L4_9FIRM</name>
<dbReference type="InterPro" id="IPR003594">
    <property type="entry name" value="HATPase_dom"/>
</dbReference>
<dbReference type="Pfam" id="PF02518">
    <property type="entry name" value="HATPase_c"/>
    <property type="match status" value="1"/>
</dbReference>
<dbReference type="PANTHER" id="PTHR45339:SF1">
    <property type="entry name" value="HYBRID SIGNAL TRANSDUCTION HISTIDINE KINASE J"/>
    <property type="match status" value="1"/>
</dbReference>
<feature type="domain" description="Response regulatory" evidence="23">
    <location>
        <begin position="788"/>
        <end position="905"/>
    </location>
</feature>
<dbReference type="InterPro" id="IPR005467">
    <property type="entry name" value="His_kinase_dom"/>
</dbReference>
<proteinExistence type="inferred from homology"/>
<dbReference type="Gene3D" id="1.10.8.500">
    <property type="entry name" value="HAMP domain in histidine kinase"/>
    <property type="match status" value="1"/>
</dbReference>
<evidence type="ECO:0000256" key="20">
    <source>
        <dbReference type="PROSITE-ProRule" id="PRU00169"/>
    </source>
</evidence>
<dbReference type="EC" id="2.7.13.3" evidence="4"/>